<dbReference type="AlphaFoldDB" id="A0A0D6B4L0"/>
<dbReference type="Proteomes" id="UP000064912">
    <property type="component" value="Chromosome"/>
</dbReference>
<evidence type="ECO:0000313" key="4">
    <source>
        <dbReference type="EMBL" id="BAQ70047.1"/>
    </source>
</evidence>
<organism evidence="4 5">
    <name type="scientific">Rhodovulum sulfidophilum</name>
    <name type="common">Rhodobacter sulfidophilus</name>
    <dbReference type="NCBI Taxonomy" id="35806"/>
    <lineage>
        <taxon>Bacteria</taxon>
        <taxon>Pseudomonadati</taxon>
        <taxon>Pseudomonadota</taxon>
        <taxon>Alphaproteobacteria</taxon>
        <taxon>Rhodobacterales</taxon>
        <taxon>Paracoccaceae</taxon>
        <taxon>Rhodovulum</taxon>
    </lineage>
</organism>
<feature type="signal peptide" evidence="2">
    <location>
        <begin position="1"/>
        <end position="20"/>
    </location>
</feature>
<dbReference type="SUPFAM" id="SSF53955">
    <property type="entry name" value="Lysozyme-like"/>
    <property type="match status" value="1"/>
</dbReference>
<evidence type="ECO:0000313" key="5">
    <source>
        <dbReference type="Proteomes" id="UP000064912"/>
    </source>
</evidence>
<proteinExistence type="inferred from homology"/>
<dbReference type="PROSITE" id="PS51257">
    <property type="entry name" value="PROKAR_LIPOPROTEIN"/>
    <property type="match status" value="1"/>
</dbReference>
<evidence type="ECO:0000259" key="3">
    <source>
        <dbReference type="Pfam" id="PF01464"/>
    </source>
</evidence>
<dbReference type="eggNOG" id="COG0741">
    <property type="taxonomic scope" value="Bacteria"/>
</dbReference>
<dbReference type="KEGG" id="rsu:NHU_02900"/>
<protein>
    <submittedName>
        <fullName evidence="4">Lytic transglycosylase</fullName>
    </submittedName>
</protein>
<gene>
    <name evidence="4" type="ORF">NHU_02900</name>
</gene>
<comment type="similarity">
    <text evidence="1">Belongs to the virb1 family.</text>
</comment>
<accession>A0A0D6B4L0</accession>
<dbReference type="Pfam" id="PF01464">
    <property type="entry name" value="SLT"/>
    <property type="match status" value="1"/>
</dbReference>
<dbReference type="EMBL" id="AP014800">
    <property type="protein sequence ID" value="BAQ70047.1"/>
    <property type="molecule type" value="Genomic_DNA"/>
</dbReference>
<dbReference type="Gene3D" id="1.10.530.10">
    <property type="match status" value="1"/>
</dbReference>
<keyword evidence="2" id="KW-0732">Signal</keyword>
<evidence type="ECO:0000256" key="2">
    <source>
        <dbReference type="SAM" id="SignalP"/>
    </source>
</evidence>
<feature type="domain" description="Transglycosylase SLT" evidence="3">
    <location>
        <begin position="79"/>
        <end position="147"/>
    </location>
</feature>
<dbReference type="InterPro" id="IPR023346">
    <property type="entry name" value="Lysozyme-like_dom_sf"/>
</dbReference>
<reference evidence="4 5" key="1">
    <citation type="submission" date="2015-02" db="EMBL/GenBank/DDBJ databases">
        <title>Genome sequene of Rhodovulum sulfidophilum DSM 2351.</title>
        <authorList>
            <person name="Nagao N."/>
        </authorList>
    </citation>
    <scope>NUCLEOTIDE SEQUENCE [LARGE SCALE GENOMIC DNA]</scope>
    <source>
        <strain evidence="4 5">DSM 2351</strain>
    </source>
</reference>
<name>A0A0D6B4L0_RHOSU</name>
<evidence type="ECO:0000256" key="1">
    <source>
        <dbReference type="ARBA" id="ARBA00009387"/>
    </source>
</evidence>
<sequence length="193" mass="20509">MHRLALVLALSLLTLGCSQADMADRGRGLPTMRWDHMPEATDWTRASLDALSLYGDGLTETVPADIESWCPAYEKARPAQRRAFWAGLFSALAKHESTWNEAAVGGGGRWFGLLQISPATARYHGCAATSGSALTDGKANLSCAVRIASSAVARDGVVAARGRGVAADWGPMTVASKRAEIAAWTRAQSYCRG</sequence>
<dbReference type="PATRIC" id="fig|35806.4.peg.2981"/>
<dbReference type="InterPro" id="IPR008258">
    <property type="entry name" value="Transglycosylase_SLT_dom_1"/>
</dbReference>
<feature type="chain" id="PRO_5002301402" evidence="2">
    <location>
        <begin position="21"/>
        <end position="193"/>
    </location>
</feature>